<keyword evidence="4" id="KW-1185">Reference proteome</keyword>
<organism evidence="3 4">
    <name type="scientific">Gloeobacter kilaueensis (strain ATCC BAA-2537 / CCAP 1431/1 / ULC 316 / JS1)</name>
    <dbReference type="NCBI Taxonomy" id="1183438"/>
    <lineage>
        <taxon>Bacteria</taxon>
        <taxon>Bacillati</taxon>
        <taxon>Cyanobacteriota</taxon>
        <taxon>Cyanophyceae</taxon>
        <taxon>Gloeobacterales</taxon>
        <taxon>Gloeobacteraceae</taxon>
        <taxon>Gloeobacter</taxon>
    </lineage>
</organism>
<keyword evidence="2" id="KW-0812">Transmembrane</keyword>
<proteinExistence type="predicted"/>
<sequence length="135" mass="14455">MENNYADFTSYLHREPASSPAPSSHTSPASEARPESDTAKPAAAAKERIDQAIDAGAKKLRSAAHKLENSAQPGSQTAQLSGKVAEQLHRGAEVLEKTHVDDLTGSVENNIRKQPLLTVGIAFAVGFVLSRLLRR</sequence>
<feature type="region of interest" description="Disordered" evidence="1">
    <location>
        <begin position="1"/>
        <end position="46"/>
    </location>
</feature>
<dbReference type="OrthoDB" id="6892185at2"/>
<accession>U5QDF6</accession>
<feature type="compositionally biased region" description="Low complexity" evidence="1">
    <location>
        <begin position="17"/>
        <end position="31"/>
    </location>
</feature>
<evidence type="ECO:0000313" key="4">
    <source>
        <dbReference type="Proteomes" id="UP000017396"/>
    </source>
</evidence>
<dbReference type="Proteomes" id="UP000017396">
    <property type="component" value="Chromosome"/>
</dbReference>
<dbReference type="EMBL" id="CP003587">
    <property type="protein sequence ID" value="AGY56962.1"/>
    <property type="molecule type" value="Genomic_DNA"/>
</dbReference>
<dbReference type="STRING" id="1183438.GKIL_0716"/>
<dbReference type="AlphaFoldDB" id="U5QDF6"/>
<dbReference type="RefSeq" id="WP_023172009.1">
    <property type="nucleotide sequence ID" value="NC_022600.1"/>
</dbReference>
<name>U5QDF6_GLOK1</name>
<dbReference type="KEGG" id="glj:GKIL_0716"/>
<keyword evidence="2" id="KW-1133">Transmembrane helix</keyword>
<evidence type="ECO:0000256" key="1">
    <source>
        <dbReference type="SAM" id="MobiDB-lite"/>
    </source>
</evidence>
<reference evidence="3 4" key="1">
    <citation type="journal article" date="2013" name="PLoS ONE">
        <title>Cultivation and Complete Genome Sequencing of Gloeobacter kilaueensis sp. nov., from a Lava Cave in Kilauea Caldera, Hawai'i.</title>
        <authorList>
            <person name="Saw J.H."/>
            <person name="Schatz M."/>
            <person name="Brown M.V."/>
            <person name="Kunkel D.D."/>
            <person name="Foster J.S."/>
            <person name="Shick H."/>
            <person name="Christensen S."/>
            <person name="Hou S."/>
            <person name="Wan X."/>
            <person name="Donachie S.P."/>
        </authorList>
    </citation>
    <scope>NUCLEOTIDE SEQUENCE [LARGE SCALE GENOMIC DNA]</scope>
    <source>
        <strain evidence="4">JS</strain>
    </source>
</reference>
<feature type="region of interest" description="Disordered" evidence="1">
    <location>
        <begin position="64"/>
        <end position="84"/>
    </location>
</feature>
<gene>
    <name evidence="3" type="ORF">GKIL_0716</name>
</gene>
<feature type="compositionally biased region" description="Polar residues" evidence="1">
    <location>
        <begin position="69"/>
        <end position="80"/>
    </location>
</feature>
<dbReference type="HOGENOM" id="CLU_158533_0_0_3"/>
<evidence type="ECO:0008006" key="5">
    <source>
        <dbReference type="Google" id="ProtNLM"/>
    </source>
</evidence>
<evidence type="ECO:0000313" key="3">
    <source>
        <dbReference type="EMBL" id="AGY56962.1"/>
    </source>
</evidence>
<protein>
    <recommendedName>
        <fullName evidence="5">DUF883 domain-containing protein</fullName>
    </recommendedName>
</protein>
<keyword evidence="2" id="KW-0472">Membrane</keyword>
<evidence type="ECO:0000256" key="2">
    <source>
        <dbReference type="SAM" id="Phobius"/>
    </source>
</evidence>
<feature type="transmembrane region" description="Helical" evidence="2">
    <location>
        <begin position="116"/>
        <end position="133"/>
    </location>
</feature>